<comment type="caution">
    <text evidence="2">The sequence shown here is derived from an EMBL/GenBank/DDBJ whole genome shotgun (WGS) entry which is preliminary data.</text>
</comment>
<accession>A0A939F4I1</accession>
<proteinExistence type="predicted"/>
<keyword evidence="3" id="KW-1185">Reference proteome</keyword>
<reference evidence="2" key="1">
    <citation type="submission" date="2021-03" db="EMBL/GenBank/DDBJ databases">
        <title>Streptomyces poriferae sp. nov., a novel marine sponge-derived Actinobacteria species with anti-MRSA activity.</title>
        <authorList>
            <person name="Sandoval-Powers M."/>
            <person name="Kralova S."/>
            <person name="Nguyen G.-S."/>
            <person name="Fawwal D."/>
            <person name="Degnes K."/>
            <person name="Klinkenberg G."/>
            <person name="Sletta H."/>
            <person name="Wentzel A."/>
            <person name="Liles M.R."/>
        </authorList>
    </citation>
    <scope>NUCLEOTIDE SEQUENCE</scope>
    <source>
        <strain evidence="2">DSM 41794</strain>
    </source>
</reference>
<dbReference type="RefSeq" id="WP_206960057.1">
    <property type="nucleotide sequence ID" value="NZ_BAAAJJ010000002.1"/>
</dbReference>
<evidence type="ECO:0000313" key="2">
    <source>
        <dbReference type="EMBL" id="MBO0510882.1"/>
    </source>
</evidence>
<organism evidence="2 3">
    <name type="scientific">Streptomyces beijiangensis</name>
    <dbReference type="NCBI Taxonomy" id="163361"/>
    <lineage>
        <taxon>Bacteria</taxon>
        <taxon>Bacillati</taxon>
        <taxon>Actinomycetota</taxon>
        <taxon>Actinomycetes</taxon>
        <taxon>Kitasatosporales</taxon>
        <taxon>Streptomycetaceae</taxon>
        <taxon>Streptomyces</taxon>
    </lineage>
</organism>
<dbReference type="AlphaFoldDB" id="A0A939F4I1"/>
<dbReference type="EMBL" id="JAFLRJ010000027">
    <property type="protein sequence ID" value="MBO0510882.1"/>
    <property type="molecule type" value="Genomic_DNA"/>
</dbReference>
<gene>
    <name evidence="2" type="ORF">J0695_03505</name>
</gene>
<dbReference type="Proteomes" id="UP000664167">
    <property type="component" value="Unassembled WGS sequence"/>
</dbReference>
<sequence length="202" mass="21995">MRVRLIGANPFLTLYCGEQAVAYASVWRVDWSERGTGHALVYGDAERVRVVGPDPELSQWLATSFNRHFADVTAGLPWHEPELTTAPVEWDLDLASGMRAAAGGIEVEVTDPFDRQLTRNEAYDLGGEPHVLSTVWMPCRTGAITVDGKRIEGMPLITQDPLYSSAAIAEAEVWCRPAEAPSSPTHARASAPDPPDDPNETA</sequence>
<evidence type="ECO:0000256" key="1">
    <source>
        <dbReference type="SAM" id="MobiDB-lite"/>
    </source>
</evidence>
<evidence type="ECO:0000313" key="3">
    <source>
        <dbReference type="Proteomes" id="UP000664167"/>
    </source>
</evidence>
<feature type="region of interest" description="Disordered" evidence="1">
    <location>
        <begin position="178"/>
        <end position="202"/>
    </location>
</feature>
<name>A0A939F4I1_9ACTN</name>
<protein>
    <submittedName>
        <fullName evidence="2">Uncharacterized protein</fullName>
    </submittedName>
</protein>